<dbReference type="Pfam" id="PF03911">
    <property type="entry name" value="Sec61_beta"/>
    <property type="match status" value="1"/>
</dbReference>
<evidence type="ECO:0000256" key="2">
    <source>
        <dbReference type="ARBA" id="ARBA00006103"/>
    </source>
</evidence>
<evidence type="ECO:0000256" key="7">
    <source>
        <dbReference type="ARBA" id="ARBA00022989"/>
    </source>
</evidence>
<evidence type="ECO:0000313" key="13">
    <source>
        <dbReference type="Proteomes" id="UP000007799"/>
    </source>
</evidence>
<evidence type="ECO:0000256" key="5">
    <source>
        <dbReference type="ARBA" id="ARBA00022824"/>
    </source>
</evidence>
<dbReference type="OrthoDB" id="5401193at2759"/>
<evidence type="ECO:0000256" key="6">
    <source>
        <dbReference type="ARBA" id="ARBA00022927"/>
    </source>
</evidence>
<evidence type="ECO:0000256" key="1">
    <source>
        <dbReference type="ARBA" id="ARBA00004389"/>
    </source>
</evidence>
<dbReference type="EMBL" id="GL832979">
    <property type="protein sequence ID" value="EGD77657.1"/>
    <property type="molecule type" value="Genomic_DNA"/>
</dbReference>
<dbReference type="KEGG" id="sre:PTSG_08749"/>
<evidence type="ECO:0000256" key="9">
    <source>
        <dbReference type="ARBA" id="ARBA00023136"/>
    </source>
</evidence>
<organism evidence="13">
    <name type="scientific">Salpingoeca rosetta (strain ATCC 50818 / BSB-021)</name>
    <dbReference type="NCBI Taxonomy" id="946362"/>
    <lineage>
        <taxon>Eukaryota</taxon>
        <taxon>Choanoflagellata</taxon>
        <taxon>Craspedida</taxon>
        <taxon>Salpingoecidae</taxon>
        <taxon>Salpingoeca</taxon>
    </lineage>
</organism>
<dbReference type="GO" id="GO:0005784">
    <property type="term" value="C:Sec61 translocon complex"/>
    <property type="evidence" value="ECO:0007669"/>
    <property type="project" value="InterPro"/>
</dbReference>
<dbReference type="AlphaFoldDB" id="F2UKK8"/>
<dbReference type="PANTHER" id="PTHR13509">
    <property type="entry name" value="SEC61 SUBUNIT BETA"/>
    <property type="match status" value="1"/>
</dbReference>
<evidence type="ECO:0008006" key="14">
    <source>
        <dbReference type="Google" id="ProtNLM"/>
    </source>
</evidence>
<feature type="transmembrane region" description="Helical" evidence="11">
    <location>
        <begin position="65"/>
        <end position="85"/>
    </location>
</feature>
<protein>
    <recommendedName>
        <fullName evidence="14">Protein transport protein Sec61 subunit beta</fullName>
    </recommendedName>
</protein>
<sequence>MPVKPSSATDVNRGGSGPTRRVNAAAASRARGKAPKTEAVRAPRQNADAALIYKEGATGAQVDPYTVLIFSVAFIASVFLLHIWAKFSS</sequence>
<proteinExistence type="inferred from homology"/>
<dbReference type="GO" id="GO:0006886">
    <property type="term" value="P:intracellular protein transport"/>
    <property type="evidence" value="ECO:0007669"/>
    <property type="project" value="InterPro"/>
</dbReference>
<keyword evidence="13" id="KW-1185">Reference proteome</keyword>
<keyword evidence="9 11" id="KW-0472">Membrane</keyword>
<comment type="subcellular location">
    <subcellularLocation>
        <location evidence="1">Endoplasmic reticulum membrane</location>
        <topology evidence="1">Single-pass membrane protein</topology>
    </subcellularLocation>
</comment>
<accession>F2UKK8</accession>
<evidence type="ECO:0000256" key="4">
    <source>
        <dbReference type="ARBA" id="ARBA00022692"/>
    </source>
</evidence>
<keyword evidence="4 11" id="KW-0812">Transmembrane</keyword>
<keyword evidence="6" id="KW-0653">Protein transport</keyword>
<dbReference type="InterPro" id="IPR030671">
    <property type="entry name" value="Sec61-beta/Sbh"/>
</dbReference>
<feature type="compositionally biased region" description="Low complexity" evidence="10">
    <location>
        <begin position="20"/>
        <end position="29"/>
    </location>
</feature>
<dbReference type="InParanoid" id="F2UKK8"/>
<dbReference type="InterPro" id="IPR016482">
    <property type="entry name" value="SecG/Sec61-beta/Sbh"/>
</dbReference>
<dbReference type="RefSeq" id="XP_004990133.1">
    <property type="nucleotide sequence ID" value="XM_004990076.1"/>
</dbReference>
<keyword evidence="7 11" id="KW-1133">Transmembrane helix</keyword>
<gene>
    <name evidence="12" type="ORF">PTSG_08749</name>
</gene>
<name>F2UKK8_SALR5</name>
<keyword evidence="8" id="KW-0811">Translocation</keyword>
<reference evidence="12" key="1">
    <citation type="submission" date="2009-08" db="EMBL/GenBank/DDBJ databases">
        <title>Annotation of Salpingoeca rosetta.</title>
        <authorList>
            <consortium name="The Broad Institute Genome Sequencing Platform"/>
            <person name="Russ C."/>
            <person name="Cuomo C."/>
            <person name="Burger G."/>
            <person name="Gray M.W."/>
            <person name="Holland P.W.H."/>
            <person name="King N."/>
            <person name="Lang F.B.F."/>
            <person name="Roger A.J."/>
            <person name="Ruiz-Trillo I."/>
            <person name="Young S.K."/>
            <person name="Zeng Q."/>
            <person name="Gargeya S."/>
            <person name="Alvarado L."/>
            <person name="Berlin A."/>
            <person name="Chapman S.B."/>
            <person name="Chen Z."/>
            <person name="Freedman E."/>
            <person name="Gellesch M."/>
            <person name="Goldberg J."/>
            <person name="Griggs A."/>
            <person name="Gujja S."/>
            <person name="Heilman E."/>
            <person name="Heiman D."/>
            <person name="Howarth C."/>
            <person name="Mehta T."/>
            <person name="Neiman D."/>
            <person name="Pearson M."/>
            <person name="Roberts A."/>
            <person name="Saif S."/>
            <person name="Shea T."/>
            <person name="Shenoy N."/>
            <person name="Sisk P."/>
            <person name="Stolte C."/>
            <person name="Sykes S."/>
            <person name="White J."/>
            <person name="Yandava C."/>
            <person name="Haas B."/>
            <person name="Nusbaum C."/>
            <person name="Birren B."/>
        </authorList>
    </citation>
    <scope>NUCLEOTIDE SEQUENCE [LARGE SCALE GENOMIC DNA]</scope>
    <source>
        <strain evidence="12">ATCC 50818</strain>
    </source>
</reference>
<evidence type="ECO:0000256" key="10">
    <source>
        <dbReference type="SAM" id="MobiDB-lite"/>
    </source>
</evidence>
<evidence type="ECO:0000256" key="3">
    <source>
        <dbReference type="ARBA" id="ARBA00022448"/>
    </source>
</evidence>
<feature type="region of interest" description="Disordered" evidence="10">
    <location>
        <begin position="1"/>
        <end position="42"/>
    </location>
</feature>
<dbReference type="GeneID" id="16070687"/>
<feature type="compositionally biased region" description="Polar residues" evidence="10">
    <location>
        <begin position="1"/>
        <end position="10"/>
    </location>
</feature>
<keyword evidence="5" id="KW-0256">Endoplasmic reticulum</keyword>
<evidence type="ECO:0000313" key="12">
    <source>
        <dbReference type="EMBL" id="EGD77657.1"/>
    </source>
</evidence>
<dbReference type="FunCoup" id="F2UKK8">
    <property type="interactions" value="864"/>
</dbReference>
<keyword evidence="3" id="KW-0813">Transport</keyword>
<evidence type="ECO:0000256" key="8">
    <source>
        <dbReference type="ARBA" id="ARBA00023010"/>
    </source>
</evidence>
<dbReference type="Proteomes" id="UP000007799">
    <property type="component" value="Unassembled WGS sequence"/>
</dbReference>
<dbReference type="STRING" id="946362.F2UKK8"/>
<evidence type="ECO:0000256" key="11">
    <source>
        <dbReference type="SAM" id="Phobius"/>
    </source>
</evidence>
<comment type="similarity">
    <text evidence="2">Belongs to the SEC61-beta family.</text>
</comment>